<organism evidence="16 17">
    <name type="scientific">Coniosporium apollinis (strain CBS 100218)</name>
    <name type="common">Rock-inhabiting black yeast</name>
    <dbReference type="NCBI Taxonomy" id="1168221"/>
    <lineage>
        <taxon>Eukaryota</taxon>
        <taxon>Fungi</taxon>
        <taxon>Dikarya</taxon>
        <taxon>Ascomycota</taxon>
        <taxon>Pezizomycotina</taxon>
        <taxon>Dothideomycetes</taxon>
        <taxon>Dothideomycetes incertae sedis</taxon>
        <taxon>Coniosporium</taxon>
    </lineage>
</organism>
<evidence type="ECO:0000256" key="9">
    <source>
        <dbReference type="ARBA" id="ARBA00023002"/>
    </source>
</evidence>
<evidence type="ECO:0000256" key="14">
    <source>
        <dbReference type="RuleBase" id="RU000461"/>
    </source>
</evidence>
<sequence length="543" mass="60566">MEVTRPLKAAIAVLSANPLHVLLVYLAVAIVIFSVLLSLYRVTLHPLAKYPGPLRYKLSNWPLIFQCIGGNRHIYHLQDHEKYGPIVRIGPNALSYNTETALNTIYGPQKTNVRKSEWYRTVDGASGAFSVFSEIDKQKHAVRRRFIAHAFSSNALRASEPFISENVIKFCDLLAPSAGSEWSEKRNMSAWTMYLGFDVMGDLAFGKPLNCLGSEEHRNFSRSLINANKYMYWFPFLPGAWLLAPIMNSKLMEYIGGDAVTDNIRLVNYGLESLQSKIAAEKAAKAEGKEIRKDMMHHLLAAQDPKSGLKLSSSELTAESVLFIVAGSDTVATAMAASFFYLTHNPSALEKATAEVRRVFSSIEDIHSGPALDSCAYLQAVMEESLRRTPPKPSHVPREVLPGGIIIDGHHIPAGYVVGVPAYSIHHSEDYYPDPWSFRPERWIVDEKAGISAESVALATRAFCPFSLGIRGCIGKNLAYLEYKLTLAHVLWRYDFRQAPGETLGEGSPDLEEGRKRVDEFQMVDWIGVARDGPMVEFRLAKR</sequence>
<dbReference type="GO" id="GO:0020037">
    <property type="term" value="F:heme binding"/>
    <property type="evidence" value="ECO:0007669"/>
    <property type="project" value="InterPro"/>
</dbReference>
<dbReference type="GeneID" id="19905938"/>
<dbReference type="GO" id="GO:0004497">
    <property type="term" value="F:monooxygenase activity"/>
    <property type="evidence" value="ECO:0007669"/>
    <property type="project" value="UniProtKB-KW"/>
</dbReference>
<dbReference type="Pfam" id="PF00067">
    <property type="entry name" value="p450"/>
    <property type="match status" value="1"/>
</dbReference>
<dbReference type="EMBL" id="JH767612">
    <property type="protein sequence ID" value="EON69367.1"/>
    <property type="molecule type" value="Genomic_DNA"/>
</dbReference>
<dbReference type="GO" id="GO:0016020">
    <property type="term" value="C:membrane"/>
    <property type="evidence" value="ECO:0007669"/>
    <property type="project" value="UniProtKB-SubCell"/>
</dbReference>
<keyword evidence="17" id="KW-1185">Reference proteome</keyword>
<dbReference type="GO" id="GO:0016705">
    <property type="term" value="F:oxidoreductase activity, acting on paired donors, with incorporation or reduction of molecular oxygen"/>
    <property type="evidence" value="ECO:0007669"/>
    <property type="project" value="InterPro"/>
</dbReference>
<evidence type="ECO:0000256" key="7">
    <source>
        <dbReference type="ARBA" id="ARBA00022723"/>
    </source>
</evidence>
<keyword evidence="6 15" id="KW-0812">Transmembrane</keyword>
<protein>
    <recommendedName>
        <fullName evidence="18">Benzoate 4-monooxygenase cytochrome P450</fullName>
    </recommendedName>
</protein>
<proteinExistence type="inferred from homology"/>
<dbReference type="InterPro" id="IPR001128">
    <property type="entry name" value="Cyt_P450"/>
</dbReference>
<evidence type="ECO:0000256" key="4">
    <source>
        <dbReference type="ARBA" id="ARBA00010617"/>
    </source>
</evidence>
<dbReference type="InterPro" id="IPR017972">
    <property type="entry name" value="Cyt_P450_CS"/>
</dbReference>
<evidence type="ECO:0000256" key="1">
    <source>
        <dbReference type="ARBA" id="ARBA00001971"/>
    </source>
</evidence>
<comment type="similarity">
    <text evidence="4 14">Belongs to the cytochrome P450 family.</text>
</comment>
<dbReference type="HOGENOM" id="CLU_001570_14_11_1"/>
<accession>R7Z5B5</accession>
<dbReference type="PRINTS" id="PR00463">
    <property type="entry name" value="EP450I"/>
</dbReference>
<dbReference type="GO" id="GO:1902181">
    <property type="term" value="P:verruculogen biosynthetic process"/>
    <property type="evidence" value="ECO:0007669"/>
    <property type="project" value="UniProtKB-ARBA"/>
</dbReference>
<keyword evidence="11 14" id="KW-0503">Monooxygenase</keyword>
<keyword evidence="10 13" id="KW-0408">Iron</keyword>
<dbReference type="PRINTS" id="PR00385">
    <property type="entry name" value="P450"/>
</dbReference>
<dbReference type="PROSITE" id="PS00086">
    <property type="entry name" value="CYTOCHROME_P450"/>
    <property type="match status" value="1"/>
</dbReference>
<evidence type="ECO:0000256" key="10">
    <source>
        <dbReference type="ARBA" id="ARBA00023004"/>
    </source>
</evidence>
<dbReference type="AlphaFoldDB" id="R7Z5B5"/>
<dbReference type="STRING" id="1168221.R7Z5B5"/>
<keyword evidence="5 13" id="KW-0349">Heme</keyword>
<dbReference type="GO" id="GO:0005506">
    <property type="term" value="F:iron ion binding"/>
    <property type="evidence" value="ECO:0007669"/>
    <property type="project" value="InterPro"/>
</dbReference>
<keyword evidence="7 13" id="KW-0479">Metal-binding</keyword>
<name>R7Z5B5_CONA1</name>
<evidence type="ECO:0000256" key="6">
    <source>
        <dbReference type="ARBA" id="ARBA00022692"/>
    </source>
</evidence>
<keyword evidence="8 15" id="KW-1133">Transmembrane helix</keyword>
<evidence type="ECO:0000256" key="8">
    <source>
        <dbReference type="ARBA" id="ARBA00022989"/>
    </source>
</evidence>
<dbReference type="Proteomes" id="UP000016924">
    <property type="component" value="Unassembled WGS sequence"/>
</dbReference>
<keyword evidence="9 14" id="KW-0560">Oxidoreductase</keyword>
<dbReference type="OMA" id="HWCTYLS"/>
<evidence type="ECO:0000256" key="3">
    <source>
        <dbReference type="ARBA" id="ARBA00004685"/>
    </source>
</evidence>
<dbReference type="CDD" id="cd11061">
    <property type="entry name" value="CYP67-like"/>
    <property type="match status" value="1"/>
</dbReference>
<evidence type="ECO:0000256" key="5">
    <source>
        <dbReference type="ARBA" id="ARBA00022617"/>
    </source>
</evidence>
<feature type="binding site" description="axial binding residue" evidence="13">
    <location>
        <position position="473"/>
    </location>
    <ligand>
        <name>heme</name>
        <dbReference type="ChEBI" id="CHEBI:30413"/>
    </ligand>
    <ligandPart>
        <name>Fe</name>
        <dbReference type="ChEBI" id="CHEBI:18248"/>
    </ligandPart>
</feature>
<evidence type="ECO:0000313" key="17">
    <source>
        <dbReference type="Proteomes" id="UP000016924"/>
    </source>
</evidence>
<dbReference type="PANTHER" id="PTHR24305:SF237">
    <property type="entry name" value="CYTOCHROME P450 MONOOXYGENASE ATNE-RELATED"/>
    <property type="match status" value="1"/>
</dbReference>
<dbReference type="InterPro" id="IPR002401">
    <property type="entry name" value="Cyt_P450_E_grp-I"/>
</dbReference>
<dbReference type="OrthoDB" id="1470350at2759"/>
<keyword evidence="12 15" id="KW-0472">Membrane</keyword>
<dbReference type="SUPFAM" id="SSF48264">
    <property type="entry name" value="Cytochrome P450"/>
    <property type="match status" value="1"/>
</dbReference>
<dbReference type="InterPro" id="IPR050121">
    <property type="entry name" value="Cytochrome_P450_monoxygenase"/>
</dbReference>
<feature type="transmembrane region" description="Helical" evidence="15">
    <location>
        <begin position="20"/>
        <end position="40"/>
    </location>
</feature>
<gene>
    <name evidence="16" type="ORF">W97_08627</name>
</gene>
<evidence type="ECO:0000256" key="2">
    <source>
        <dbReference type="ARBA" id="ARBA00004370"/>
    </source>
</evidence>
<dbReference type="InterPro" id="IPR036396">
    <property type="entry name" value="Cyt_P450_sf"/>
</dbReference>
<evidence type="ECO:0008006" key="18">
    <source>
        <dbReference type="Google" id="ProtNLM"/>
    </source>
</evidence>
<dbReference type="PANTHER" id="PTHR24305">
    <property type="entry name" value="CYTOCHROME P450"/>
    <property type="match status" value="1"/>
</dbReference>
<evidence type="ECO:0000256" key="13">
    <source>
        <dbReference type="PIRSR" id="PIRSR602401-1"/>
    </source>
</evidence>
<evidence type="ECO:0000256" key="15">
    <source>
        <dbReference type="SAM" id="Phobius"/>
    </source>
</evidence>
<dbReference type="RefSeq" id="XP_007784684.1">
    <property type="nucleotide sequence ID" value="XM_007786494.1"/>
</dbReference>
<comment type="pathway">
    <text evidence="3">Mycotoxin biosynthesis.</text>
</comment>
<dbReference type="Gene3D" id="1.10.630.10">
    <property type="entry name" value="Cytochrome P450"/>
    <property type="match status" value="1"/>
</dbReference>
<comment type="subcellular location">
    <subcellularLocation>
        <location evidence="2">Membrane</location>
    </subcellularLocation>
</comment>
<dbReference type="eggNOG" id="KOG0157">
    <property type="taxonomic scope" value="Eukaryota"/>
</dbReference>
<reference evidence="17" key="1">
    <citation type="submission" date="2012-06" db="EMBL/GenBank/DDBJ databases">
        <title>The genome sequence of Coniosporium apollinis CBS 100218.</title>
        <authorList>
            <consortium name="The Broad Institute Genome Sequencing Platform"/>
            <person name="Cuomo C."/>
            <person name="Gorbushina A."/>
            <person name="Noack S."/>
            <person name="Walker B."/>
            <person name="Young S.K."/>
            <person name="Zeng Q."/>
            <person name="Gargeya S."/>
            <person name="Fitzgerald M."/>
            <person name="Haas B."/>
            <person name="Abouelleil A."/>
            <person name="Alvarado L."/>
            <person name="Arachchi H.M."/>
            <person name="Berlin A.M."/>
            <person name="Chapman S.B."/>
            <person name="Goldberg J."/>
            <person name="Griggs A."/>
            <person name="Gujja S."/>
            <person name="Hansen M."/>
            <person name="Howarth C."/>
            <person name="Imamovic A."/>
            <person name="Larimer J."/>
            <person name="McCowan C."/>
            <person name="Montmayeur A."/>
            <person name="Murphy C."/>
            <person name="Neiman D."/>
            <person name="Pearson M."/>
            <person name="Priest M."/>
            <person name="Roberts A."/>
            <person name="Saif S."/>
            <person name="Shea T."/>
            <person name="Sisk P."/>
            <person name="Sykes S."/>
            <person name="Wortman J."/>
            <person name="Nusbaum C."/>
            <person name="Birren B."/>
        </authorList>
    </citation>
    <scope>NUCLEOTIDE SEQUENCE [LARGE SCALE GENOMIC DNA]</scope>
    <source>
        <strain evidence="17">CBS 100218</strain>
    </source>
</reference>
<dbReference type="FunFam" id="1.10.630.10:FF:000063">
    <property type="entry name" value="Cytochrome P450 monooxygenase"/>
    <property type="match status" value="1"/>
</dbReference>
<evidence type="ECO:0000256" key="12">
    <source>
        <dbReference type="ARBA" id="ARBA00023136"/>
    </source>
</evidence>
<evidence type="ECO:0000313" key="16">
    <source>
        <dbReference type="EMBL" id="EON69367.1"/>
    </source>
</evidence>
<evidence type="ECO:0000256" key="11">
    <source>
        <dbReference type="ARBA" id="ARBA00023033"/>
    </source>
</evidence>
<comment type="cofactor">
    <cofactor evidence="1 13">
        <name>heme</name>
        <dbReference type="ChEBI" id="CHEBI:30413"/>
    </cofactor>
</comment>